<dbReference type="PANTHER" id="PTHR43332">
    <property type="entry name" value="INNER MEMBRANE TRANSPORT PERMEASE YADH-RELATED"/>
    <property type="match status" value="1"/>
</dbReference>
<keyword evidence="8" id="KW-1185">Reference proteome</keyword>
<comment type="similarity">
    <text evidence="5">Belongs to the ABC-2 integral membrane protein family.</text>
</comment>
<keyword evidence="2 5" id="KW-0812">Transmembrane</keyword>
<dbReference type="AlphaFoldDB" id="A0A0B7MJ79"/>
<dbReference type="GO" id="GO:0043190">
    <property type="term" value="C:ATP-binding cassette (ABC) transporter complex"/>
    <property type="evidence" value="ECO:0007669"/>
    <property type="project" value="InterPro"/>
</dbReference>
<feature type="domain" description="ABC transmembrane type-2" evidence="6">
    <location>
        <begin position="58"/>
        <end position="280"/>
    </location>
</feature>
<evidence type="ECO:0000313" key="8">
    <source>
        <dbReference type="Proteomes" id="UP000046155"/>
    </source>
</evidence>
<dbReference type="EMBL" id="CDRZ01000273">
    <property type="protein sequence ID" value="CEO90110.1"/>
    <property type="molecule type" value="Genomic_DNA"/>
</dbReference>
<dbReference type="PROSITE" id="PS51012">
    <property type="entry name" value="ABC_TM2"/>
    <property type="match status" value="1"/>
</dbReference>
<keyword evidence="4 5" id="KW-0472">Membrane</keyword>
<evidence type="ECO:0000256" key="2">
    <source>
        <dbReference type="ARBA" id="ARBA00022692"/>
    </source>
</evidence>
<protein>
    <recommendedName>
        <fullName evidence="5">Transport permease protein</fullName>
    </recommendedName>
</protein>
<dbReference type="InterPro" id="IPR013525">
    <property type="entry name" value="ABC2_TM"/>
</dbReference>
<dbReference type="RefSeq" id="WP_198142489.1">
    <property type="nucleotide sequence ID" value="NZ_CDRZ01000273.1"/>
</dbReference>
<feature type="transmembrane region" description="Helical" evidence="5">
    <location>
        <begin position="202"/>
        <end position="222"/>
    </location>
</feature>
<dbReference type="InterPro" id="IPR047817">
    <property type="entry name" value="ABC2_TM_bact-type"/>
</dbReference>
<dbReference type="Proteomes" id="UP000046155">
    <property type="component" value="Unassembled WGS sequence"/>
</dbReference>
<feature type="transmembrane region" description="Helical" evidence="5">
    <location>
        <begin position="56"/>
        <end position="76"/>
    </location>
</feature>
<dbReference type="Pfam" id="PF01061">
    <property type="entry name" value="ABC2_membrane"/>
    <property type="match status" value="1"/>
</dbReference>
<sequence length="283" mass="31852">MSTKNLLLHNKEEIENLTDLKGGNAAIGATWSVTKRTYLDWLPIMLSMGMVWRRRWWRFVIGGLNKPVIFLAIFAWNMGGYRTDASGSYLGFLVPGLLVMAAVSSSYGDLVNWFTLRRVYYRVLDEYLLAPISNTSLLIGHIMGAGTKGFLVSGIVFLTSQIFVKGFHLTFNFFLQLFVVCLTFACLAVATAMIAGREKDSIMFSNMIVFPMTFFCGTFFPVENLPGILEQVSWCLPLTAATYNLRGLALTGISSLSWFAQSLGWFGAFYILAYFMLNKRRED</sequence>
<evidence type="ECO:0000256" key="5">
    <source>
        <dbReference type="RuleBase" id="RU361157"/>
    </source>
</evidence>
<keyword evidence="3 5" id="KW-1133">Transmembrane helix</keyword>
<evidence type="ECO:0000259" key="6">
    <source>
        <dbReference type="PROSITE" id="PS51012"/>
    </source>
</evidence>
<evidence type="ECO:0000256" key="3">
    <source>
        <dbReference type="ARBA" id="ARBA00022989"/>
    </source>
</evidence>
<evidence type="ECO:0000256" key="4">
    <source>
        <dbReference type="ARBA" id="ARBA00023136"/>
    </source>
</evidence>
<accession>A0A0B7MJ79</accession>
<evidence type="ECO:0000313" key="7">
    <source>
        <dbReference type="EMBL" id="CEO90110.1"/>
    </source>
</evidence>
<keyword evidence="5" id="KW-1003">Cell membrane</keyword>
<reference evidence="8" key="1">
    <citation type="submission" date="2015-01" db="EMBL/GenBank/DDBJ databases">
        <authorList>
            <person name="Manzoor Shahid"/>
            <person name="Zubair Saima"/>
        </authorList>
    </citation>
    <scope>NUCLEOTIDE SEQUENCE [LARGE SCALE GENOMIC DNA]</scope>
    <source>
        <strain evidence="8">Sp3</strain>
    </source>
</reference>
<comment type="subcellular location">
    <subcellularLocation>
        <location evidence="5">Cell membrane</location>
        <topology evidence="5">Multi-pass membrane protein</topology>
    </subcellularLocation>
    <subcellularLocation>
        <location evidence="1">Membrane</location>
        <topology evidence="1">Multi-pass membrane protein</topology>
    </subcellularLocation>
</comment>
<name>A0A0B7MJ79_9FIRM</name>
<gene>
    <name evidence="7" type="ORF">SSCH_730007</name>
</gene>
<feature type="transmembrane region" description="Helical" evidence="5">
    <location>
        <begin position="88"/>
        <end position="107"/>
    </location>
</feature>
<organism evidence="7 8">
    <name type="scientific">Syntrophaceticus schinkii</name>
    <dbReference type="NCBI Taxonomy" id="499207"/>
    <lineage>
        <taxon>Bacteria</taxon>
        <taxon>Bacillati</taxon>
        <taxon>Bacillota</taxon>
        <taxon>Clostridia</taxon>
        <taxon>Thermoanaerobacterales</taxon>
        <taxon>Thermoanaerobacterales Family III. Incertae Sedis</taxon>
        <taxon>Syntrophaceticus</taxon>
    </lineage>
</organism>
<dbReference type="PANTHER" id="PTHR43332:SF2">
    <property type="entry name" value="INNER MEMBRANE TRANSPORT PERMEASE YADH"/>
    <property type="match status" value="1"/>
</dbReference>
<feature type="transmembrane region" description="Helical" evidence="5">
    <location>
        <begin position="258"/>
        <end position="277"/>
    </location>
</feature>
<proteinExistence type="inferred from homology"/>
<dbReference type="InterPro" id="IPR000412">
    <property type="entry name" value="ABC_2_transport"/>
</dbReference>
<dbReference type="GO" id="GO:0140359">
    <property type="term" value="F:ABC-type transporter activity"/>
    <property type="evidence" value="ECO:0007669"/>
    <property type="project" value="InterPro"/>
</dbReference>
<keyword evidence="5" id="KW-0813">Transport</keyword>
<comment type="caution">
    <text evidence="5">Lacks conserved residue(s) required for the propagation of feature annotation.</text>
</comment>
<evidence type="ECO:0000256" key="1">
    <source>
        <dbReference type="ARBA" id="ARBA00004141"/>
    </source>
</evidence>
<feature type="transmembrane region" description="Helical" evidence="5">
    <location>
        <begin position="173"/>
        <end position="195"/>
    </location>
</feature>
<dbReference type="InterPro" id="IPR052522">
    <property type="entry name" value="ABC-2_transport_permease"/>
</dbReference>
<dbReference type="PRINTS" id="PR00164">
    <property type="entry name" value="ABC2TRNSPORT"/>
</dbReference>